<name>A0A1G6HF19_9GAMM</name>
<keyword evidence="3" id="KW-1185">Reference proteome</keyword>
<dbReference type="InterPro" id="IPR024402">
    <property type="entry name" value="DUF2726"/>
</dbReference>
<dbReference type="AlphaFoldDB" id="A0A1G6HF19"/>
<dbReference type="STRING" id="1219383.SAMN05421733_105113"/>
<dbReference type="Pfam" id="PF10881">
    <property type="entry name" value="DUF2726"/>
    <property type="match status" value="1"/>
</dbReference>
<organism evidence="2 3">
    <name type="scientific">Acinetobacter boissieri</name>
    <dbReference type="NCBI Taxonomy" id="1219383"/>
    <lineage>
        <taxon>Bacteria</taxon>
        <taxon>Pseudomonadati</taxon>
        <taxon>Pseudomonadota</taxon>
        <taxon>Gammaproteobacteria</taxon>
        <taxon>Moraxellales</taxon>
        <taxon>Moraxellaceae</taxon>
        <taxon>Acinetobacter</taxon>
    </lineage>
</organism>
<accession>A0A1G6HF19</accession>
<sequence>MSLLIIMVLIFGIVFFVIKNKKIDKHTKNNRTPITGKRVLTMNEQPMFNRLNEALPEYYILAQVSFSAFMTAKGYATRALFNRKFADFVVVDKHFNVVAVIELDDASHNGQEERDTQRDALVNEAGFKVIRYKRTPEVQKIRSDLGLGLL</sequence>
<reference evidence="3" key="1">
    <citation type="submission" date="2016-09" db="EMBL/GenBank/DDBJ databases">
        <authorList>
            <person name="Varghese N."/>
            <person name="Submissions S."/>
        </authorList>
    </citation>
    <scope>NUCLEOTIDE SEQUENCE [LARGE SCALE GENOMIC DNA]</scope>
    <source>
        <strain evidence="3">ANC 4422</strain>
    </source>
</reference>
<dbReference type="RefSeq" id="WP_092747874.1">
    <property type="nucleotide sequence ID" value="NZ_FMYL01000005.1"/>
</dbReference>
<dbReference type="Proteomes" id="UP000242501">
    <property type="component" value="Unassembled WGS sequence"/>
</dbReference>
<evidence type="ECO:0000259" key="1">
    <source>
        <dbReference type="Pfam" id="PF10881"/>
    </source>
</evidence>
<evidence type="ECO:0000313" key="3">
    <source>
        <dbReference type="Proteomes" id="UP000242501"/>
    </source>
</evidence>
<protein>
    <recommendedName>
        <fullName evidence="1">DUF2726 domain-containing protein</fullName>
    </recommendedName>
</protein>
<gene>
    <name evidence="2" type="ORF">SAMN05421733_105113</name>
</gene>
<dbReference type="OrthoDB" id="6710473at2"/>
<dbReference type="EMBL" id="FMYL01000005">
    <property type="protein sequence ID" value="SDB92753.1"/>
    <property type="molecule type" value="Genomic_DNA"/>
</dbReference>
<proteinExistence type="predicted"/>
<evidence type="ECO:0000313" key="2">
    <source>
        <dbReference type="EMBL" id="SDB92753.1"/>
    </source>
</evidence>
<feature type="domain" description="DUF2726" evidence="1">
    <location>
        <begin position="38"/>
        <end position="145"/>
    </location>
</feature>